<dbReference type="Proteomes" id="UP000518315">
    <property type="component" value="Unassembled WGS sequence"/>
</dbReference>
<reference evidence="4 5" key="1">
    <citation type="submission" date="2018-11" db="EMBL/GenBank/DDBJ databases">
        <authorList>
            <person name="Huo Y."/>
        </authorList>
    </citation>
    <scope>NUCLEOTIDE SEQUENCE [LARGE SCALE GENOMIC DNA]</scope>
    <source>
        <strain evidence="4 5">DSM 30132</strain>
    </source>
</reference>
<feature type="domain" description="Activator of Hsp90 ATPase homologue 1/2-like C-terminal" evidence="2">
    <location>
        <begin position="20"/>
        <end position="151"/>
    </location>
</feature>
<organism evidence="4 5">
    <name type="scientific">Rhizobium pisi</name>
    <dbReference type="NCBI Taxonomy" id="574561"/>
    <lineage>
        <taxon>Bacteria</taxon>
        <taxon>Pseudomonadati</taxon>
        <taxon>Pseudomonadota</taxon>
        <taxon>Alphaproteobacteria</taxon>
        <taxon>Hyphomicrobiales</taxon>
        <taxon>Rhizobiaceae</taxon>
        <taxon>Rhizobium/Agrobacterium group</taxon>
        <taxon>Rhizobium</taxon>
    </lineage>
</organism>
<evidence type="ECO:0000313" key="4">
    <source>
        <dbReference type="EMBL" id="RSB81768.1"/>
    </source>
</evidence>
<dbReference type="InterPro" id="IPR013538">
    <property type="entry name" value="ASHA1/2-like_C"/>
</dbReference>
<keyword evidence="6" id="KW-1185">Reference proteome</keyword>
<evidence type="ECO:0000259" key="2">
    <source>
        <dbReference type="Pfam" id="PF08327"/>
    </source>
</evidence>
<evidence type="ECO:0000313" key="6">
    <source>
        <dbReference type="Proteomes" id="UP000518315"/>
    </source>
</evidence>
<dbReference type="Pfam" id="PF08327">
    <property type="entry name" value="AHSA1"/>
    <property type="match status" value="1"/>
</dbReference>
<dbReference type="EMBL" id="RJJT01000004">
    <property type="protein sequence ID" value="RSB81768.1"/>
    <property type="molecule type" value="Genomic_DNA"/>
</dbReference>
<accession>A0A427N4J5</accession>
<dbReference type="Gene3D" id="3.30.530.20">
    <property type="match status" value="1"/>
</dbReference>
<comment type="caution">
    <text evidence="4">The sequence shown here is derived from an EMBL/GenBank/DDBJ whole genome shotgun (WGS) entry which is preliminary data.</text>
</comment>
<dbReference type="CDD" id="cd08900">
    <property type="entry name" value="SRPBCC_CalC_Aha1-like_7"/>
    <property type="match status" value="1"/>
</dbReference>
<dbReference type="InterPro" id="IPR023393">
    <property type="entry name" value="START-like_dom_sf"/>
</dbReference>
<dbReference type="AlphaFoldDB" id="A0A427N4J5"/>
<dbReference type="EMBL" id="JACHXH010000004">
    <property type="protein sequence ID" value="MBB3133778.1"/>
    <property type="molecule type" value="Genomic_DNA"/>
</dbReference>
<name>A0A427N4J5_9HYPH</name>
<dbReference type="RefSeq" id="WP_125843953.1">
    <property type="nucleotide sequence ID" value="NZ_JACHXH010000004.1"/>
</dbReference>
<sequence length="157" mass="17640">MEEDRSTLHSTFSVERTYEASAKRVFSAWSDPKARLQWISPGENFSTTYIENDFHVGGRDVSRFQFGRGDEYVADARYEDIVEDRGIVYTYTMSHNGRRISSSLTTVTIAPMKSGTHVVVTEQITILDGGDKVEYRQSGIAGQLDQLGVFLESEAVN</sequence>
<reference evidence="3 6" key="2">
    <citation type="submission" date="2020-08" db="EMBL/GenBank/DDBJ databases">
        <title>Genomic Encyclopedia of Type Strains, Phase III (KMG-III): the genomes of soil and plant-associated and newly described type strains.</title>
        <authorList>
            <person name="Whitman W."/>
        </authorList>
    </citation>
    <scope>NUCLEOTIDE SEQUENCE [LARGE SCALE GENOMIC DNA]</scope>
    <source>
        <strain evidence="3 6">CECT 4113</strain>
    </source>
</reference>
<dbReference type="OrthoDB" id="9803476at2"/>
<evidence type="ECO:0000313" key="5">
    <source>
        <dbReference type="Proteomes" id="UP000277279"/>
    </source>
</evidence>
<protein>
    <submittedName>
        <fullName evidence="4">Polyketide cyclase</fullName>
    </submittedName>
    <submittedName>
        <fullName evidence="3">Uncharacterized protein YndB with AHSA1/START domain</fullName>
    </submittedName>
</protein>
<evidence type="ECO:0000256" key="1">
    <source>
        <dbReference type="ARBA" id="ARBA00006817"/>
    </source>
</evidence>
<dbReference type="Proteomes" id="UP000277279">
    <property type="component" value="Unassembled WGS sequence"/>
</dbReference>
<proteinExistence type="inferred from homology"/>
<comment type="similarity">
    <text evidence="1">Belongs to the AHA1 family.</text>
</comment>
<evidence type="ECO:0000313" key="3">
    <source>
        <dbReference type="EMBL" id="MBB3133778.1"/>
    </source>
</evidence>
<gene>
    <name evidence="4" type="ORF">EFD55_07420</name>
    <name evidence="3" type="ORF">FHS26_001491</name>
</gene>
<dbReference type="SUPFAM" id="SSF55961">
    <property type="entry name" value="Bet v1-like"/>
    <property type="match status" value="1"/>
</dbReference>